<protein>
    <recommendedName>
        <fullName evidence="6">Enoyl reductase (ER) domain-containing protein</fullName>
    </recommendedName>
</protein>
<dbReference type="Pfam" id="PF00107">
    <property type="entry name" value="ADH_zinc_N"/>
    <property type="match status" value="1"/>
</dbReference>
<keyword evidence="5" id="KW-0472">Membrane</keyword>
<evidence type="ECO:0000256" key="3">
    <source>
        <dbReference type="ARBA" id="ARBA00023295"/>
    </source>
</evidence>
<dbReference type="GO" id="GO:0005737">
    <property type="term" value="C:cytoplasm"/>
    <property type="evidence" value="ECO:0007669"/>
    <property type="project" value="UniProtKB-ARBA"/>
</dbReference>
<dbReference type="InterPro" id="IPR052711">
    <property type="entry name" value="Zinc_ADH-like"/>
</dbReference>
<dbReference type="SUPFAM" id="SSF50129">
    <property type="entry name" value="GroES-like"/>
    <property type="match status" value="1"/>
</dbReference>
<dbReference type="Pfam" id="PF08240">
    <property type="entry name" value="ADH_N"/>
    <property type="match status" value="1"/>
</dbReference>
<sequence>MLQPNVSFDFTIIFILIFVYLLTQYIWRDLECRAIMKKFLNKAKSAFDDHHDVGGGFPGQPGQQQQVPMQEGHSTIQPPTPADVTRYRYHHGANVGSVFILEQWLTGSMFPEKAQGSSELAAVEGWVKQEGVDQARQRFERHWLEYVSDGDLDWLRDHGKCTTIRLPIGYFTLGPPYCEGTAFKKVADVYQNAWSAVKQLVQRCHQRGIGVLIDLHGLPGGANPQDHSGTNSNKAELWTSRSNKDLATRCLLFIAQQARNMEGVAGLQIINEAEYDAKGMYEWYDHVLSEVSKVDATLPIYISDAWDLSKAESWSQGHNSLRAGQSNPVVVDTHLYWCFSDEDKRKSPQQITQEVGSKLSPLDGKDGSVIDHGAAQAVVGEYSCVLGEETWAKGGGASKDDLVRQFGNAESHRFQQRAGGSFFWTYRMDWMAGGEWGFKQMTDSHAIVPPQSLTLSAGDVQQRVQGAQSQQQQRKQDTVGAHVHYWDNSHPGQYEHWRFEQGWDVGFHDAMAFFGMRSQGGLNGGDKIGMMDLWCLKRLRESGQFGKFMWEFEQGLRQGDGLDNLTLTTGAKPTPNDGEVLVKINTVSLNYRDTEVVMGLYGHHASIGGNKDIVPCSDICGTVIASKSDHWKEGQRVMAIFNQTHLTGQIQAHNMTSGLGLPLPGVLCEYRAFPADGLVAVPDFMSDEQACNLPIASVTAWMAINGMRPLGQPAQGGETVLIQGTGGVAIAGLQIAHAAGLKTIVTSSSDEKLEKARKMEADFTINYKTTPGWESEVMRVTADKGADIIFENGGAQTLRKSFDCIAFGGLINCIGYLSGKEDVSEDKLHTNVLALRRNVTLKGILNGPKDRFEEMTRFYERHQIRPVVDRTFKFDEAKEALKYLYSSGHFGKVVVKVAE</sequence>
<dbReference type="InterPro" id="IPR001547">
    <property type="entry name" value="Glyco_hydro_5"/>
</dbReference>
<dbReference type="FunFam" id="3.20.20.80:FF:000100">
    <property type="entry name" value="Glycoside hydrolase superfamily"/>
    <property type="match status" value="1"/>
</dbReference>
<dbReference type="InterPro" id="IPR036291">
    <property type="entry name" value="NAD(P)-bd_dom_sf"/>
</dbReference>
<keyword evidence="5" id="KW-1133">Transmembrane helix</keyword>
<keyword evidence="5" id="KW-0812">Transmembrane</keyword>
<dbReference type="Proteomes" id="UP000309340">
    <property type="component" value="Unassembled WGS sequence"/>
</dbReference>
<dbReference type="EMBL" id="NAJQ01000670">
    <property type="protein sequence ID" value="TKA66152.1"/>
    <property type="molecule type" value="Genomic_DNA"/>
</dbReference>
<feature type="transmembrane region" description="Helical" evidence="5">
    <location>
        <begin position="6"/>
        <end position="27"/>
    </location>
</feature>
<dbReference type="SUPFAM" id="SSF51445">
    <property type="entry name" value="(Trans)glycosidases"/>
    <property type="match status" value="1"/>
</dbReference>
<evidence type="ECO:0000256" key="1">
    <source>
        <dbReference type="ARBA" id="ARBA00005641"/>
    </source>
</evidence>
<name>A0A4U0WRR2_9PEZI</name>
<dbReference type="Gene3D" id="3.90.180.10">
    <property type="entry name" value="Medium-chain alcohol dehydrogenases, catalytic domain"/>
    <property type="match status" value="1"/>
</dbReference>
<dbReference type="Pfam" id="PF00150">
    <property type="entry name" value="Cellulase"/>
    <property type="match status" value="1"/>
</dbReference>
<proteinExistence type="inferred from homology"/>
<dbReference type="GO" id="GO:0000272">
    <property type="term" value="P:polysaccharide catabolic process"/>
    <property type="evidence" value="ECO:0007669"/>
    <property type="project" value="InterPro"/>
</dbReference>
<evidence type="ECO:0000259" key="6">
    <source>
        <dbReference type="SMART" id="SM00829"/>
    </source>
</evidence>
<dbReference type="GO" id="GO:0016491">
    <property type="term" value="F:oxidoreductase activity"/>
    <property type="evidence" value="ECO:0007669"/>
    <property type="project" value="InterPro"/>
</dbReference>
<dbReference type="CDD" id="cd00551">
    <property type="entry name" value="AmyAc_family"/>
    <property type="match status" value="1"/>
</dbReference>
<dbReference type="Gene3D" id="3.20.20.80">
    <property type="entry name" value="Glycosidases"/>
    <property type="match status" value="1"/>
</dbReference>
<evidence type="ECO:0000256" key="2">
    <source>
        <dbReference type="ARBA" id="ARBA00022801"/>
    </source>
</evidence>
<dbReference type="InterPro" id="IPR013154">
    <property type="entry name" value="ADH-like_N"/>
</dbReference>
<organism evidence="7 8">
    <name type="scientific">Friedmanniomyces simplex</name>
    <dbReference type="NCBI Taxonomy" id="329884"/>
    <lineage>
        <taxon>Eukaryota</taxon>
        <taxon>Fungi</taxon>
        <taxon>Dikarya</taxon>
        <taxon>Ascomycota</taxon>
        <taxon>Pezizomycotina</taxon>
        <taxon>Dothideomycetes</taxon>
        <taxon>Dothideomycetidae</taxon>
        <taxon>Mycosphaerellales</taxon>
        <taxon>Teratosphaeriaceae</taxon>
        <taxon>Friedmanniomyces</taxon>
    </lineage>
</organism>
<dbReference type="InterPro" id="IPR020843">
    <property type="entry name" value="ER"/>
</dbReference>
<dbReference type="CDD" id="cd08276">
    <property type="entry name" value="MDR7"/>
    <property type="match status" value="1"/>
</dbReference>
<keyword evidence="8" id="KW-1185">Reference proteome</keyword>
<evidence type="ECO:0000313" key="7">
    <source>
        <dbReference type="EMBL" id="TKA66152.1"/>
    </source>
</evidence>
<evidence type="ECO:0000313" key="8">
    <source>
        <dbReference type="Proteomes" id="UP000309340"/>
    </source>
</evidence>
<dbReference type="Gene3D" id="3.40.50.720">
    <property type="entry name" value="NAD(P)-binding Rossmann-like Domain"/>
    <property type="match status" value="1"/>
</dbReference>
<dbReference type="STRING" id="329884.A0A4U0WRR2"/>
<dbReference type="InterPro" id="IPR017853">
    <property type="entry name" value="GH"/>
</dbReference>
<feature type="compositionally biased region" description="Low complexity" evidence="4">
    <location>
        <begin position="60"/>
        <end position="72"/>
    </location>
</feature>
<dbReference type="GO" id="GO:0004553">
    <property type="term" value="F:hydrolase activity, hydrolyzing O-glycosyl compounds"/>
    <property type="evidence" value="ECO:0007669"/>
    <property type="project" value="InterPro"/>
</dbReference>
<comment type="caution">
    <text evidence="7">The sequence shown here is derived from an EMBL/GenBank/DDBJ whole genome shotgun (WGS) entry which is preliminary data.</text>
</comment>
<evidence type="ECO:0000256" key="4">
    <source>
        <dbReference type="SAM" id="MobiDB-lite"/>
    </source>
</evidence>
<keyword evidence="3" id="KW-0326">Glycosidase</keyword>
<feature type="region of interest" description="Disordered" evidence="4">
    <location>
        <begin position="54"/>
        <end position="81"/>
    </location>
</feature>
<comment type="similarity">
    <text evidence="1">Belongs to the glycosyl hydrolase 5 (cellulase A) family.</text>
</comment>
<dbReference type="PANTHER" id="PTHR45033">
    <property type="match status" value="1"/>
</dbReference>
<dbReference type="InterPro" id="IPR013149">
    <property type="entry name" value="ADH-like_C"/>
</dbReference>
<dbReference type="AlphaFoldDB" id="A0A4U0WRR2"/>
<feature type="domain" description="Enoyl reductase (ER)" evidence="6">
    <location>
        <begin position="561"/>
        <end position="895"/>
    </location>
</feature>
<dbReference type="SUPFAM" id="SSF51735">
    <property type="entry name" value="NAD(P)-binding Rossmann-fold domains"/>
    <property type="match status" value="1"/>
</dbReference>
<evidence type="ECO:0000256" key="5">
    <source>
        <dbReference type="SAM" id="Phobius"/>
    </source>
</evidence>
<accession>A0A4U0WRR2</accession>
<keyword evidence="2" id="KW-0378">Hydrolase</keyword>
<dbReference type="SMART" id="SM00829">
    <property type="entry name" value="PKS_ER"/>
    <property type="match status" value="1"/>
</dbReference>
<gene>
    <name evidence="7" type="ORF">B0A55_08568</name>
</gene>
<dbReference type="OrthoDB" id="1887033at2759"/>
<dbReference type="InterPro" id="IPR011032">
    <property type="entry name" value="GroES-like_sf"/>
</dbReference>
<dbReference type="PANTHER" id="PTHR45033:SF1">
    <property type="entry name" value="OXIDOREDUCTASE (EUROFUNG)"/>
    <property type="match status" value="1"/>
</dbReference>
<reference evidence="7 8" key="1">
    <citation type="submission" date="2017-03" db="EMBL/GenBank/DDBJ databases">
        <title>Genomes of endolithic fungi from Antarctica.</title>
        <authorList>
            <person name="Coleine C."/>
            <person name="Masonjones S."/>
            <person name="Stajich J.E."/>
        </authorList>
    </citation>
    <scope>NUCLEOTIDE SEQUENCE [LARGE SCALE GENOMIC DNA]</scope>
    <source>
        <strain evidence="7 8">CCFEE 5184</strain>
    </source>
</reference>